<reference evidence="1 2" key="1">
    <citation type="submission" date="2024-11" db="EMBL/GenBank/DDBJ databases">
        <title>Adaptive evolution of stress response genes in parasites aligns with host niche diversity.</title>
        <authorList>
            <person name="Hahn C."/>
            <person name="Resl P."/>
        </authorList>
    </citation>
    <scope>NUCLEOTIDE SEQUENCE [LARGE SCALE GENOMIC DNA]</scope>
    <source>
        <strain evidence="1">EGGRZ-B1_66</strain>
        <tissue evidence="1">Body</tissue>
    </source>
</reference>
<keyword evidence="2" id="KW-1185">Reference proteome</keyword>
<gene>
    <name evidence="1" type="ORF">Ciccas_000670</name>
</gene>
<dbReference type="AlphaFoldDB" id="A0ABD2QM67"/>
<comment type="caution">
    <text evidence="1">The sequence shown here is derived from an EMBL/GenBank/DDBJ whole genome shotgun (WGS) entry which is preliminary data.</text>
</comment>
<accession>A0ABD2QM67</accession>
<dbReference type="Proteomes" id="UP001626550">
    <property type="component" value="Unassembled WGS sequence"/>
</dbReference>
<organism evidence="1 2">
    <name type="scientific">Cichlidogyrus casuarinus</name>
    <dbReference type="NCBI Taxonomy" id="1844966"/>
    <lineage>
        <taxon>Eukaryota</taxon>
        <taxon>Metazoa</taxon>
        <taxon>Spiralia</taxon>
        <taxon>Lophotrochozoa</taxon>
        <taxon>Platyhelminthes</taxon>
        <taxon>Monogenea</taxon>
        <taxon>Monopisthocotylea</taxon>
        <taxon>Dactylogyridea</taxon>
        <taxon>Ancyrocephalidae</taxon>
        <taxon>Cichlidogyrus</taxon>
    </lineage>
</organism>
<evidence type="ECO:0000313" key="2">
    <source>
        <dbReference type="Proteomes" id="UP001626550"/>
    </source>
</evidence>
<sequence>MFSDLNSELLLFGQNVSKATIEAETLEIVVIRMKVYIKLIRAGYVVRPMIESLEVTPFQNSTEASSIRSDTFIESASHYCKNELGTFNQDNIPTFEAPVKESEPCSSTILTPEFSMHDFKTFSRQNSNQSLLFYVYVSSPDSNLPLEILNLRMKHTPILLAMFDHGDISFTSLTSHVPSVSYCN</sequence>
<dbReference type="EMBL" id="JBJKFK010000039">
    <property type="protein sequence ID" value="KAL3320633.1"/>
    <property type="molecule type" value="Genomic_DNA"/>
</dbReference>
<proteinExistence type="predicted"/>
<name>A0ABD2QM67_9PLAT</name>
<protein>
    <submittedName>
        <fullName evidence="1">Uncharacterized protein</fullName>
    </submittedName>
</protein>
<evidence type="ECO:0000313" key="1">
    <source>
        <dbReference type="EMBL" id="KAL3320633.1"/>
    </source>
</evidence>